<proteinExistence type="predicted"/>
<reference evidence="1 2" key="1">
    <citation type="journal article" date="2003" name="PLoS Biol.">
        <title>The genome sequence of Caenorhabditis briggsae: a platform for comparative genomics.</title>
        <authorList>
            <person name="Stein L.D."/>
            <person name="Bao Z."/>
            <person name="Blasiar D."/>
            <person name="Blumenthal T."/>
            <person name="Brent M.R."/>
            <person name="Chen N."/>
            <person name="Chinwalla A."/>
            <person name="Clarke L."/>
            <person name="Clee C."/>
            <person name="Coghlan A."/>
            <person name="Coulson A."/>
            <person name="D'Eustachio P."/>
            <person name="Fitch D.H."/>
            <person name="Fulton L.A."/>
            <person name="Fulton R.E."/>
            <person name="Griffiths-Jones S."/>
            <person name="Harris T.W."/>
            <person name="Hillier L.W."/>
            <person name="Kamath R."/>
            <person name="Kuwabara P.E."/>
            <person name="Mardis E.R."/>
            <person name="Marra M.A."/>
            <person name="Miner T.L."/>
            <person name="Minx P."/>
            <person name="Mullikin J.C."/>
            <person name="Plumb R.W."/>
            <person name="Rogers J."/>
            <person name="Schein J.E."/>
            <person name="Sohrmann M."/>
            <person name="Spieth J."/>
            <person name="Stajich J.E."/>
            <person name="Wei C."/>
            <person name="Willey D."/>
            <person name="Wilson R.K."/>
            <person name="Durbin R."/>
            <person name="Waterston R.H."/>
        </authorList>
    </citation>
    <scope>NUCLEOTIDE SEQUENCE [LARGE SCALE GENOMIC DNA]</scope>
    <source>
        <strain evidence="1 2">AF16</strain>
    </source>
</reference>
<dbReference type="EMBL" id="HE601419">
    <property type="protein sequence ID" value="CAP26058.1"/>
    <property type="molecule type" value="Genomic_DNA"/>
</dbReference>
<evidence type="ECO:0000313" key="1">
    <source>
        <dbReference type="EMBL" id="CAP26058.1"/>
    </source>
</evidence>
<dbReference type="KEGG" id="cbr:CBG_05615"/>
<keyword evidence="2" id="KW-1185">Reference proteome</keyword>
<dbReference type="RefSeq" id="XP_002638571.1">
    <property type="nucleotide sequence ID" value="XM_002638525.1"/>
</dbReference>
<accession>A8X098</accession>
<organism evidence="1 2">
    <name type="scientific">Caenorhabditis briggsae</name>
    <dbReference type="NCBI Taxonomy" id="6238"/>
    <lineage>
        <taxon>Eukaryota</taxon>
        <taxon>Metazoa</taxon>
        <taxon>Ecdysozoa</taxon>
        <taxon>Nematoda</taxon>
        <taxon>Chromadorea</taxon>
        <taxon>Rhabditida</taxon>
        <taxon>Rhabditina</taxon>
        <taxon>Rhabditomorpha</taxon>
        <taxon>Rhabditoidea</taxon>
        <taxon>Rhabditidae</taxon>
        <taxon>Peloderinae</taxon>
        <taxon>Caenorhabditis</taxon>
    </lineage>
</organism>
<sequence>MEPFMSLDNSNVMENRMQMIWCKFGSISLLATKFGMRVGPITTGTSPLKLLDMNINPGIFYTENGFGFAVYPYIWIPNYCNTQIEHRKPRCTKNLVQIYIPKEFISYANHPRVFNIGTIDLEKAEGKNFKSIEQFFGYHQECRNDYDDREGVAIDFVLETVNVTEDENGKIVFRHRRYIISGLHYA</sequence>
<dbReference type="CTD" id="8580568"/>
<gene>
    <name evidence="1 3" type="ORF">CBG05615</name>
    <name evidence="1" type="ORF">CBG_05615</name>
</gene>
<dbReference type="GeneID" id="8580568"/>
<dbReference type="AlphaFoldDB" id="A8X098"/>
<reference evidence="1 2" key="2">
    <citation type="journal article" date="2011" name="PLoS Genet.">
        <title>Caenorhabditis briggsae recombinant inbred line genotypes reveal inter-strain incompatibility and the evolution of recombination.</title>
        <authorList>
            <person name="Ross J.A."/>
            <person name="Koboldt D.C."/>
            <person name="Staisch J.E."/>
            <person name="Chamberlin H.M."/>
            <person name="Gupta B.P."/>
            <person name="Miller R.D."/>
            <person name="Baird S.E."/>
            <person name="Haag E.S."/>
        </authorList>
    </citation>
    <scope>NUCLEOTIDE SEQUENCE [LARGE SCALE GENOMIC DNA]</scope>
    <source>
        <strain evidence="1 2">AF16</strain>
    </source>
</reference>
<protein>
    <submittedName>
        <fullName evidence="1">Protein CBG05615</fullName>
    </submittedName>
</protein>
<name>A8X098_CAEBR</name>
<dbReference type="WormBase" id="CBG05615">
    <property type="protein sequence ID" value="CBP39566"/>
    <property type="gene ID" value="WBGene00028027"/>
</dbReference>
<evidence type="ECO:0000313" key="2">
    <source>
        <dbReference type="Proteomes" id="UP000008549"/>
    </source>
</evidence>
<dbReference type="InParanoid" id="A8X098"/>
<dbReference type="HOGENOM" id="CLU_1455661_0_0_1"/>
<dbReference type="eggNOG" id="ENOG502R1YK">
    <property type="taxonomic scope" value="Eukaryota"/>
</dbReference>
<dbReference type="Proteomes" id="UP000008549">
    <property type="component" value="Unassembled WGS sequence"/>
</dbReference>
<evidence type="ECO:0000313" key="3">
    <source>
        <dbReference type="WormBase" id="CBG05615"/>
    </source>
</evidence>